<protein>
    <submittedName>
        <fullName evidence="2">High-temperature-induced dauer-formation</fullName>
    </submittedName>
</protein>
<dbReference type="GeneID" id="94428776"/>
<evidence type="ECO:0000313" key="3">
    <source>
        <dbReference type="Proteomes" id="UP000221165"/>
    </source>
</evidence>
<dbReference type="EMBL" id="MIGC01002607">
    <property type="protein sequence ID" value="PHJ20770.1"/>
    <property type="molecule type" value="Genomic_DNA"/>
</dbReference>
<dbReference type="PANTHER" id="PTHR21575:SF12">
    <property type="entry name" value="PROTEIN HID1"/>
    <property type="match status" value="1"/>
</dbReference>
<feature type="region of interest" description="Disordered" evidence="1">
    <location>
        <begin position="319"/>
        <end position="498"/>
    </location>
</feature>
<dbReference type="GO" id="GO:0005797">
    <property type="term" value="C:Golgi medial cisterna"/>
    <property type="evidence" value="ECO:0007669"/>
    <property type="project" value="TreeGrafter"/>
</dbReference>
<dbReference type="OrthoDB" id="432953at2759"/>
<reference evidence="2 3" key="1">
    <citation type="journal article" date="2017" name="Int. J. Parasitol.">
        <title>The genome of the protozoan parasite Cystoisospora suis and a reverse vaccinology approach to identify vaccine candidates.</title>
        <authorList>
            <person name="Palmieri N."/>
            <person name="Shrestha A."/>
            <person name="Ruttkowski B."/>
            <person name="Beck T."/>
            <person name="Vogl C."/>
            <person name="Tomley F."/>
            <person name="Blake D.P."/>
            <person name="Joachim A."/>
        </authorList>
    </citation>
    <scope>NUCLEOTIDE SEQUENCE [LARGE SCALE GENOMIC DNA]</scope>
    <source>
        <strain evidence="2 3">Wien I</strain>
    </source>
</reference>
<evidence type="ECO:0000313" key="2">
    <source>
        <dbReference type="EMBL" id="PHJ20770.1"/>
    </source>
</evidence>
<keyword evidence="3" id="KW-1185">Reference proteome</keyword>
<organism evidence="2 3">
    <name type="scientific">Cystoisospora suis</name>
    <dbReference type="NCBI Taxonomy" id="483139"/>
    <lineage>
        <taxon>Eukaryota</taxon>
        <taxon>Sar</taxon>
        <taxon>Alveolata</taxon>
        <taxon>Apicomplexa</taxon>
        <taxon>Conoidasida</taxon>
        <taxon>Coccidia</taxon>
        <taxon>Eucoccidiorida</taxon>
        <taxon>Eimeriorina</taxon>
        <taxon>Sarcocystidae</taxon>
        <taxon>Cystoisospora</taxon>
    </lineage>
</organism>
<feature type="compositionally biased region" description="Basic and acidic residues" evidence="1">
    <location>
        <begin position="424"/>
        <end position="441"/>
    </location>
</feature>
<feature type="compositionally biased region" description="Basic and acidic residues" evidence="1">
    <location>
        <begin position="394"/>
        <end position="408"/>
    </location>
</feature>
<feature type="compositionally biased region" description="Acidic residues" evidence="1">
    <location>
        <begin position="455"/>
        <end position="496"/>
    </location>
</feature>
<dbReference type="GO" id="GO:0000138">
    <property type="term" value="C:Golgi trans cisterna"/>
    <property type="evidence" value="ECO:0007669"/>
    <property type="project" value="TreeGrafter"/>
</dbReference>
<dbReference type="Proteomes" id="UP000221165">
    <property type="component" value="Unassembled WGS sequence"/>
</dbReference>
<feature type="region of interest" description="Disordered" evidence="1">
    <location>
        <begin position="98"/>
        <end position="122"/>
    </location>
</feature>
<dbReference type="AlphaFoldDB" id="A0A2C6KJU4"/>
<accession>A0A2C6KJU4</accession>
<feature type="compositionally biased region" description="Basic and acidic residues" evidence="1">
    <location>
        <begin position="113"/>
        <end position="122"/>
    </location>
</feature>
<dbReference type="VEuPathDB" id="ToxoDB:CSUI_005389"/>
<dbReference type="InterPro" id="IPR026705">
    <property type="entry name" value="Hid-1/Ecm30"/>
</dbReference>
<gene>
    <name evidence="2" type="ORF">CSUI_005389</name>
</gene>
<comment type="caution">
    <text evidence="2">The sequence shown here is derived from an EMBL/GenBank/DDBJ whole genome shotgun (WGS) entry which is preliminary data.</text>
</comment>
<name>A0A2C6KJU4_9APIC</name>
<dbReference type="PANTHER" id="PTHR21575">
    <property type="entry name" value="PROTEIN HID1"/>
    <property type="match status" value="1"/>
</dbReference>
<dbReference type="GO" id="GO:0016020">
    <property type="term" value="C:membrane"/>
    <property type="evidence" value="ECO:0007669"/>
    <property type="project" value="TreeGrafter"/>
</dbReference>
<dbReference type="RefSeq" id="XP_067922456.1">
    <property type="nucleotide sequence ID" value="XM_068065565.1"/>
</dbReference>
<proteinExistence type="predicted"/>
<evidence type="ECO:0000256" key="1">
    <source>
        <dbReference type="SAM" id="MobiDB-lite"/>
    </source>
</evidence>
<sequence>MLSGIHRQAEFDVIYDGITRHLEAAAQRSRGGPGRLYSSSSPDKLDLFSEEVLILLWHLFTLNPNFLRYVCHRRGAASILLPLVSLLLDASHYVHHDLPSSSSSHLQQNHSGGEGRKDEEELKSLTKMNEKESSHNLHEKDVKKCDLSQSSSASAASSALSRVGLLHMCSFILLVLSSERDFSVSLNDPFHGTAPRDLPVFQGTYADLLCLSIHRVIIDAIGPRGSSDSLVDMLLTVLCNISAYIKSFCLESCTRLLGLMDRLSRKAWLFSSPQHYHDIFFLLDVFNNLIQYQFEGNSQFIYSVLRQKKIFVDLENLSLPSSSSSSAKAPQRALLSGQDHSSLQTRQEHRNGKNRSPSSLQQDKKLADTSSSRGGAGVHTPGKQKRGGGNEEEGAMKMKRSDREDQIHKNHVRGQKEEEEEEELHSRVNDMKERKKGEEERKRKKKNKVAKRDQTDEETSSSQSDETDNEEEEEEEEEERREEEEEGEEEEEDWEPTQEWLHEWKSKLPLHTILRLIHCLLPQVEEECGKREVASPSDILDFLSKVTMVGLLPVPHPIIIRNYQPNVYTSLWYTSFTWGILLSSSSNAFRHLNWSKIRLLVMNS</sequence>
<dbReference type="Pfam" id="PF12722">
    <property type="entry name" value="Hid1"/>
    <property type="match status" value="2"/>
</dbReference>